<dbReference type="Pfam" id="PF03235">
    <property type="entry name" value="GmrSD_N"/>
    <property type="match status" value="1"/>
</dbReference>
<protein>
    <submittedName>
        <fullName evidence="2">DUF262 domain-containing protein</fullName>
    </submittedName>
</protein>
<dbReference type="PANTHER" id="PTHR39639:SF1">
    <property type="entry name" value="DUF262 DOMAIN-CONTAINING PROTEIN"/>
    <property type="match status" value="1"/>
</dbReference>
<dbReference type="EMBL" id="JAYMCU010000128">
    <property type="protein sequence ID" value="MEC3939298.1"/>
    <property type="molecule type" value="Genomic_DNA"/>
</dbReference>
<dbReference type="RefSeq" id="WP_326287465.1">
    <property type="nucleotide sequence ID" value="NZ_JAYMCU010000128.1"/>
</dbReference>
<reference evidence="2 3" key="1">
    <citation type="submission" date="2024-01" db="EMBL/GenBank/DDBJ databases">
        <title>Comparative Genomics of Leclercia adecarboxylata Strains Isolated from Several Sources.</title>
        <authorList>
            <person name="Yescas-Zazueta V."/>
            <person name="Balbuena-Alonso M.G."/>
            <person name="Valencia D."/>
            <person name="Mendez-Pfeiffer P.A."/>
            <person name="Ballesteros-Monrreal M.G."/>
            <person name="Rocha-Gracia R.D.C."/>
            <person name="Barrios-Villa E."/>
        </authorList>
    </citation>
    <scope>NUCLEOTIDE SEQUENCE [LARGE SCALE GENOMIC DNA]</scope>
    <source>
        <strain evidence="2 3">33MEM</strain>
    </source>
</reference>
<evidence type="ECO:0000259" key="1">
    <source>
        <dbReference type="Pfam" id="PF03235"/>
    </source>
</evidence>
<gene>
    <name evidence="2" type="ORF">VOF76_24555</name>
</gene>
<evidence type="ECO:0000313" key="2">
    <source>
        <dbReference type="EMBL" id="MEC3939298.1"/>
    </source>
</evidence>
<comment type="caution">
    <text evidence="2">The sequence shown here is derived from an EMBL/GenBank/DDBJ whole genome shotgun (WGS) entry which is preliminary data.</text>
</comment>
<name>A0ABU6ICH9_9ENTR</name>
<dbReference type="PANTHER" id="PTHR39639">
    <property type="entry name" value="CHROMOSOME 16, WHOLE GENOME SHOTGUN SEQUENCE"/>
    <property type="match status" value="1"/>
</dbReference>
<accession>A0ABU6ICH9</accession>
<keyword evidence="3" id="KW-1185">Reference proteome</keyword>
<feature type="domain" description="GmrSD restriction endonucleases N-terminal" evidence="1">
    <location>
        <begin position="28"/>
        <end position="183"/>
    </location>
</feature>
<proteinExistence type="predicted"/>
<evidence type="ECO:0000313" key="3">
    <source>
        <dbReference type="Proteomes" id="UP001357437"/>
    </source>
</evidence>
<dbReference type="Proteomes" id="UP001357437">
    <property type="component" value="Unassembled WGS sequence"/>
</dbReference>
<organism evidence="2 3">
    <name type="scientific">Leclercia adecarboxylata</name>
    <dbReference type="NCBI Taxonomy" id="83655"/>
    <lineage>
        <taxon>Bacteria</taxon>
        <taxon>Pseudomonadati</taxon>
        <taxon>Pseudomonadota</taxon>
        <taxon>Gammaproteobacteria</taxon>
        <taxon>Enterobacterales</taxon>
        <taxon>Enterobacteriaceae</taxon>
        <taxon>Leclercia</taxon>
    </lineage>
</organism>
<sequence length="355" mass="42096">MSFKIELSDLQKKAKERTVKTQNIEYDLETLVKKIDRKVIKLDPDYQRKHRWEDDASSKLIESLILNIPIPYVYISLDIDVDEEIDEDEQYRYSVIDGQQRLTAIYNYLKNKYPLTDLEVLDNLNGAYYKDLPPFLVRRLEERTLKCLRIDSTLDQQVKYDIFERLNTGALKLESQELRNAIYRGPFKALIKELSQDTNFISACNLSESKKKKMEDQELVLRFFALNYKDGYKKYKKGFKEFLNTTMEDFNKLDDNELKRMRLEFISVFKKINEAQIDLPFAKWKKDDNELKLSSKFNASVYDSVCRIFMKTNKKIKDKDLRSMFLEQDYFDACSGSVNDISKIKTRMEKAEEVA</sequence>
<dbReference type="InterPro" id="IPR004919">
    <property type="entry name" value="GmrSD_N"/>
</dbReference>